<evidence type="ECO:0000259" key="1">
    <source>
        <dbReference type="Pfam" id="PF23571"/>
    </source>
</evidence>
<dbReference type="KEGG" id="obg:Verru16b_01583"/>
<dbReference type="STRING" id="1838286.Verru16b_01583"/>
<accession>A0A1D8AUE7</accession>
<evidence type="ECO:0000313" key="4">
    <source>
        <dbReference type="Proteomes" id="UP000095228"/>
    </source>
</evidence>
<gene>
    <name evidence="3" type="ORF">Verru16b_01583</name>
</gene>
<feature type="domain" description="GH3 middle" evidence="1">
    <location>
        <begin position="308"/>
        <end position="381"/>
    </location>
</feature>
<dbReference type="InterPro" id="IPR055378">
    <property type="entry name" value="GH3_C"/>
</dbReference>
<dbReference type="GO" id="GO:0005737">
    <property type="term" value="C:cytoplasm"/>
    <property type="evidence" value="ECO:0007669"/>
    <property type="project" value="TreeGrafter"/>
</dbReference>
<dbReference type="GO" id="GO:0016881">
    <property type="term" value="F:acid-amino acid ligase activity"/>
    <property type="evidence" value="ECO:0007669"/>
    <property type="project" value="TreeGrafter"/>
</dbReference>
<name>A0A1D8AUE7_9BACT</name>
<evidence type="ECO:0000313" key="3">
    <source>
        <dbReference type="EMBL" id="AOS44521.1"/>
    </source>
</evidence>
<dbReference type="InterPro" id="IPR004993">
    <property type="entry name" value="GH3"/>
</dbReference>
<dbReference type="InterPro" id="IPR055377">
    <property type="entry name" value="GH3_M"/>
</dbReference>
<dbReference type="Proteomes" id="UP000095228">
    <property type="component" value="Chromosome"/>
</dbReference>
<evidence type="ECO:0000259" key="2">
    <source>
        <dbReference type="Pfam" id="PF23572"/>
    </source>
</evidence>
<dbReference type="PANTHER" id="PTHR31901:SF9">
    <property type="entry name" value="GH3 DOMAIN-CONTAINING PROTEIN"/>
    <property type="match status" value="1"/>
</dbReference>
<reference evidence="3 4" key="1">
    <citation type="submission" date="2016-06" db="EMBL/GenBank/DDBJ databases">
        <title>Three novel species with peptidoglycan cell walls form the new genus Lacunisphaera gen. nov. in the family Opitutaceae of the verrucomicrobial subdivision 4.</title>
        <authorList>
            <person name="Rast P."/>
            <person name="Gloeckner I."/>
            <person name="Jogler M."/>
            <person name="Boedeker C."/>
            <person name="Jeske O."/>
            <person name="Wiegand S."/>
            <person name="Reinhardt R."/>
            <person name="Schumann P."/>
            <person name="Rohde M."/>
            <person name="Spring S."/>
            <person name="Gloeckner F.O."/>
            <person name="Jogler C."/>
        </authorList>
    </citation>
    <scope>NUCLEOTIDE SEQUENCE [LARGE SCALE GENOMIC DNA]</scope>
    <source>
        <strain evidence="3 4">IG16b</strain>
    </source>
</reference>
<dbReference type="Pfam" id="PF23572">
    <property type="entry name" value="GH3_C"/>
    <property type="match status" value="1"/>
</dbReference>
<keyword evidence="4" id="KW-1185">Reference proteome</keyword>
<dbReference type="AlphaFoldDB" id="A0A1D8AUE7"/>
<dbReference type="PANTHER" id="PTHR31901">
    <property type="entry name" value="GH3 DOMAIN-CONTAINING PROTEIN"/>
    <property type="match status" value="1"/>
</dbReference>
<sequence>MVTPRMTLAPRFLVTLWAGLRVAGFARRLKRRDHDLRAQHQAFARLVAQSARTEFGRAHGLAATLTYAQFCAQVPLRTLSGFQPFITRMAAGETDVLLPGRCPLFVETAGTTGPSPLLLPAPEAVLDHFCLGLRDALFHYARRAGHTRVFLGRHLHLGASIAVAENQGRYRTSLDGLLTLCVSAWAEANLRSPPGEVAVLPDGPDKLAATVAAMRALNVTLVAGTPDRLCALADQVRADAGGTEPTAPLATLWPNLECCLHAGAPTGLFTEALRAALGPKPRLHEVYLSAEGVFAAQDEASPAALRLIADAGVFFEFLPLPASGEVGPDLTGTPCVPLEGIRTGVDYVPVITTPAGLCRCVTHDIVRFVSVNPPRLQVVGRTGFRLNAQGERLTERDLLAALQAVCQRNGWAPISFHVAPYAQRLGAGQKAQVHEWWIELRTHSMRTPMANVLAPELDAELCHHHPDYAQRRASGALGLPLIRLVMPGLFERWAHEQGKVSSASKLPRCRPDRLIADQLAALAPFYQGTIAPF</sequence>
<dbReference type="Pfam" id="PF03321">
    <property type="entry name" value="GH3"/>
    <property type="match status" value="1"/>
</dbReference>
<feature type="domain" description="GH3 C-terminal" evidence="2">
    <location>
        <begin position="397"/>
        <end position="511"/>
    </location>
</feature>
<protein>
    <submittedName>
        <fullName evidence="3">GH3 auxin-responsive promoter</fullName>
    </submittedName>
</protein>
<organism evidence="3 4">
    <name type="scientific">Lacunisphaera limnophila</name>
    <dbReference type="NCBI Taxonomy" id="1838286"/>
    <lineage>
        <taxon>Bacteria</taxon>
        <taxon>Pseudomonadati</taxon>
        <taxon>Verrucomicrobiota</taxon>
        <taxon>Opitutia</taxon>
        <taxon>Opitutales</taxon>
        <taxon>Opitutaceae</taxon>
        <taxon>Lacunisphaera</taxon>
    </lineage>
</organism>
<dbReference type="EMBL" id="CP016094">
    <property type="protein sequence ID" value="AOS44521.1"/>
    <property type="molecule type" value="Genomic_DNA"/>
</dbReference>
<dbReference type="Pfam" id="PF23571">
    <property type="entry name" value="GH3_M"/>
    <property type="match status" value="1"/>
</dbReference>
<proteinExistence type="predicted"/>